<accession>A0AAD5JGK3</accession>
<protein>
    <submittedName>
        <fullName evidence="2">Uncharacterized protein</fullName>
    </submittedName>
</protein>
<sequence length="81" mass="8191">MGDNRAEFFGSGDGAGFDGGSNGDGFDGSGGDGTRFDGSDGDCTGFSDGAATTIVLDSAAIDGLFWRSILGLHRDAKDGRY</sequence>
<name>A0AAD5JGK3_ACENE</name>
<dbReference type="Proteomes" id="UP001064489">
    <property type="component" value="Chromosome 9"/>
</dbReference>
<feature type="region of interest" description="Disordered" evidence="1">
    <location>
        <begin position="1"/>
        <end position="39"/>
    </location>
</feature>
<keyword evidence="3" id="KW-1185">Reference proteome</keyword>
<organism evidence="2 3">
    <name type="scientific">Acer negundo</name>
    <name type="common">Box elder</name>
    <dbReference type="NCBI Taxonomy" id="4023"/>
    <lineage>
        <taxon>Eukaryota</taxon>
        <taxon>Viridiplantae</taxon>
        <taxon>Streptophyta</taxon>
        <taxon>Embryophyta</taxon>
        <taxon>Tracheophyta</taxon>
        <taxon>Spermatophyta</taxon>
        <taxon>Magnoliopsida</taxon>
        <taxon>eudicotyledons</taxon>
        <taxon>Gunneridae</taxon>
        <taxon>Pentapetalae</taxon>
        <taxon>rosids</taxon>
        <taxon>malvids</taxon>
        <taxon>Sapindales</taxon>
        <taxon>Sapindaceae</taxon>
        <taxon>Hippocastanoideae</taxon>
        <taxon>Acereae</taxon>
        <taxon>Acer</taxon>
    </lineage>
</organism>
<dbReference type="EMBL" id="JAJSOW010000001">
    <property type="protein sequence ID" value="KAI9199971.1"/>
    <property type="molecule type" value="Genomic_DNA"/>
</dbReference>
<reference evidence="2" key="1">
    <citation type="journal article" date="2022" name="Plant J.">
        <title>Strategies of tolerance reflected in two North American maple genomes.</title>
        <authorList>
            <person name="McEvoy S.L."/>
            <person name="Sezen U.U."/>
            <person name="Trouern-Trend A."/>
            <person name="McMahon S.M."/>
            <person name="Schaberg P.G."/>
            <person name="Yang J."/>
            <person name="Wegrzyn J.L."/>
            <person name="Swenson N.G."/>
        </authorList>
    </citation>
    <scope>NUCLEOTIDE SEQUENCE</scope>
    <source>
        <strain evidence="2">91603</strain>
    </source>
</reference>
<reference evidence="2" key="2">
    <citation type="submission" date="2023-02" db="EMBL/GenBank/DDBJ databases">
        <authorList>
            <person name="Swenson N.G."/>
            <person name="Wegrzyn J.L."/>
            <person name="Mcevoy S.L."/>
        </authorList>
    </citation>
    <scope>NUCLEOTIDE SEQUENCE</scope>
    <source>
        <strain evidence="2">91603</strain>
        <tissue evidence="2">Leaf</tissue>
    </source>
</reference>
<evidence type="ECO:0000313" key="3">
    <source>
        <dbReference type="Proteomes" id="UP001064489"/>
    </source>
</evidence>
<dbReference type="AlphaFoldDB" id="A0AAD5JGK3"/>
<comment type="caution">
    <text evidence="2">The sequence shown here is derived from an EMBL/GenBank/DDBJ whole genome shotgun (WGS) entry which is preliminary data.</text>
</comment>
<gene>
    <name evidence="2" type="ORF">LWI28_000940</name>
</gene>
<feature type="compositionally biased region" description="Gly residues" evidence="1">
    <location>
        <begin position="11"/>
        <end position="33"/>
    </location>
</feature>
<proteinExistence type="predicted"/>
<evidence type="ECO:0000313" key="2">
    <source>
        <dbReference type="EMBL" id="KAI9199971.1"/>
    </source>
</evidence>
<evidence type="ECO:0000256" key="1">
    <source>
        <dbReference type="SAM" id="MobiDB-lite"/>
    </source>
</evidence>